<dbReference type="PANTHER" id="PTHR43182">
    <property type="entry name" value="COBALT-PRECORRIN-6B C(15)-METHYLTRANSFERASE (DECARBOXYLATING)"/>
    <property type="match status" value="1"/>
</dbReference>
<evidence type="ECO:0000256" key="4">
    <source>
        <dbReference type="ARBA" id="ARBA00022679"/>
    </source>
</evidence>
<comment type="pathway">
    <text evidence="1">Cofactor biosynthesis; adenosylcobalamin biosynthesis.</text>
</comment>
<proteinExistence type="predicted"/>
<evidence type="ECO:0000256" key="3">
    <source>
        <dbReference type="ARBA" id="ARBA00022603"/>
    </source>
</evidence>
<dbReference type="Gene3D" id="3.40.1010.10">
    <property type="entry name" value="Cobalt-precorrin-4 Transmethylase, Domain 1"/>
    <property type="match status" value="1"/>
</dbReference>
<sequence length="275" mass="30416">MVVKGYDATSAFERVAALKNEDLPTLGFPVIPISIIISHQLKTHNLYYNILLRYKKLGIKKARRILLLVLYIVGAGPGSPDFVTPAARRAVKKSDLIVGSGRVLELFEGGGERIVFSGENVREKLEEAVKRAAMGETVSIVSTGDPGFSGVLKPVNEIIRKFNINVDVQVIPGVSSIQLCAARLLLPWNQANILTLHGRKNTEILRIINNGKPTILLPSKNPSETASFLIDNGVDPQRKVAVCERLSYPDERVMKMKLEDVKNSKFSYMCVMVIY</sequence>
<dbReference type="Gene3D" id="3.30.950.10">
    <property type="entry name" value="Methyltransferase, Cobalt-precorrin-4 Transmethylase, Domain 2"/>
    <property type="match status" value="1"/>
</dbReference>
<organism evidence="7 8">
    <name type="scientific">Methanothermobacter tenebrarum</name>
    <dbReference type="NCBI Taxonomy" id="680118"/>
    <lineage>
        <taxon>Archaea</taxon>
        <taxon>Methanobacteriati</taxon>
        <taxon>Methanobacteriota</taxon>
        <taxon>Methanomada group</taxon>
        <taxon>Methanobacteria</taxon>
        <taxon>Methanobacteriales</taxon>
        <taxon>Methanobacteriaceae</taxon>
        <taxon>Methanothermobacter</taxon>
    </lineage>
</organism>
<dbReference type="InterPro" id="IPR014776">
    <property type="entry name" value="4pyrrole_Mease_sub2"/>
</dbReference>
<dbReference type="InterPro" id="IPR000878">
    <property type="entry name" value="4pyrrol_Mease"/>
</dbReference>
<dbReference type="InterPro" id="IPR012818">
    <property type="entry name" value="CbiE"/>
</dbReference>
<evidence type="ECO:0000313" key="7">
    <source>
        <dbReference type="EMBL" id="BDH80125.1"/>
    </source>
</evidence>
<dbReference type="SUPFAM" id="SSF53790">
    <property type="entry name" value="Tetrapyrrole methylase"/>
    <property type="match status" value="1"/>
</dbReference>
<dbReference type="NCBIfam" id="TIGR02467">
    <property type="entry name" value="CbiE"/>
    <property type="match status" value="1"/>
</dbReference>
<evidence type="ECO:0000256" key="1">
    <source>
        <dbReference type="ARBA" id="ARBA00004953"/>
    </source>
</evidence>
<evidence type="ECO:0000256" key="5">
    <source>
        <dbReference type="ARBA" id="ARBA00022691"/>
    </source>
</evidence>
<dbReference type="EMBL" id="AP025698">
    <property type="protein sequence ID" value="BDH80125.1"/>
    <property type="molecule type" value="Genomic_DNA"/>
</dbReference>
<dbReference type="CDD" id="cd11644">
    <property type="entry name" value="Precorrin-6Y-MT"/>
    <property type="match status" value="1"/>
</dbReference>
<keyword evidence="2" id="KW-0169">Cobalamin biosynthesis</keyword>
<dbReference type="PANTHER" id="PTHR43182:SF1">
    <property type="entry name" value="COBALT-PRECORRIN-7 C(5)-METHYLTRANSFERASE"/>
    <property type="match status" value="1"/>
</dbReference>
<reference evidence="7 8" key="1">
    <citation type="submission" date="2022-04" db="EMBL/GenBank/DDBJ databases">
        <title>Complete genome of Methanothermobacter tenebrarum strain RMAS.</title>
        <authorList>
            <person name="Nakamura K."/>
            <person name="Oshima K."/>
            <person name="Hattori M."/>
            <person name="Kamagata Y."/>
            <person name="Takamizawa K."/>
        </authorList>
    </citation>
    <scope>NUCLEOTIDE SEQUENCE [LARGE SCALE GENOMIC DNA]</scope>
    <source>
        <strain evidence="7 8">RMAS</strain>
    </source>
</reference>
<evidence type="ECO:0000313" key="8">
    <source>
        <dbReference type="Proteomes" id="UP000831817"/>
    </source>
</evidence>
<dbReference type="InterPro" id="IPR050714">
    <property type="entry name" value="Cobalamin_biosynth_MTase"/>
</dbReference>
<dbReference type="InterPro" id="IPR014777">
    <property type="entry name" value="4pyrrole_Mease_sub1"/>
</dbReference>
<gene>
    <name evidence="7" type="ORF">MTTB_15040</name>
</gene>
<keyword evidence="8" id="KW-1185">Reference proteome</keyword>
<evidence type="ECO:0000256" key="2">
    <source>
        <dbReference type="ARBA" id="ARBA00022573"/>
    </source>
</evidence>
<dbReference type="Proteomes" id="UP000831817">
    <property type="component" value="Chromosome"/>
</dbReference>
<name>A0ABN6PFY0_9EURY</name>
<dbReference type="Pfam" id="PF00590">
    <property type="entry name" value="TP_methylase"/>
    <property type="match status" value="1"/>
</dbReference>
<keyword evidence="5" id="KW-0949">S-adenosyl-L-methionine</keyword>
<keyword evidence="4" id="KW-0808">Transferase</keyword>
<evidence type="ECO:0000259" key="6">
    <source>
        <dbReference type="Pfam" id="PF00590"/>
    </source>
</evidence>
<protein>
    <submittedName>
        <fullName evidence="7">Cobalt-precorrin-7 (C(5))-methyltransferase</fullName>
    </submittedName>
</protein>
<feature type="domain" description="Tetrapyrrole methylase" evidence="6">
    <location>
        <begin position="70"/>
        <end position="261"/>
    </location>
</feature>
<accession>A0ABN6PFY0</accession>
<dbReference type="NCBIfam" id="NF004459">
    <property type="entry name" value="PRK05787.2-2"/>
    <property type="match status" value="1"/>
</dbReference>
<dbReference type="InterPro" id="IPR035996">
    <property type="entry name" value="4pyrrol_Methylase_sf"/>
</dbReference>
<keyword evidence="3" id="KW-0489">Methyltransferase</keyword>